<name>A0A382DTA6_9ZZZZ</name>
<dbReference type="EMBL" id="UINC01040712">
    <property type="protein sequence ID" value="SVB40971.1"/>
    <property type="molecule type" value="Genomic_DNA"/>
</dbReference>
<accession>A0A382DTA6</accession>
<protein>
    <recommendedName>
        <fullName evidence="3">Beta-lactamase-related domain-containing protein</fullName>
    </recommendedName>
</protein>
<dbReference type="Gene3D" id="3.40.710.10">
    <property type="entry name" value="DD-peptidase/beta-lactamase superfamily"/>
    <property type="match status" value="1"/>
</dbReference>
<feature type="compositionally biased region" description="Low complexity" evidence="1">
    <location>
        <begin position="51"/>
        <end position="69"/>
    </location>
</feature>
<dbReference type="PROSITE" id="PS51257">
    <property type="entry name" value="PROKAR_LIPOPROTEIN"/>
    <property type="match status" value="1"/>
</dbReference>
<dbReference type="AlphaFoldDB" id="A0A382DTA6"/>
<evidence type="ECO:0000313" key="2">
    <source>
        <dbReference type="EMBL" id="SVB40971.1"/>
    </source>
</evidence>
<sequence>MKKLLLLLILSFFSAQSFAGSCPDGSDPVKSVSADGTYFVYNCGGGSNNTSASTNSSSSASKSSSNKSSKGIDRFGGDSEIPEEANPNDETLKFYLYRYLYSHNIYPYCGNSRELFCEDLPPQFTHPVESSKNPYQFNSDLREDKYITQQMQETALLSYLLYEDGKIVIDEITPEDRFGDMFRDSTKFHSQSVAKTLIGYVAGHAICKGYIESVDSRFNDWPALQNTLYHNQKLIDVLNMAAGTQEYFIGSNKFKNSSRSVTNPTVQDAMENELKGSKKSTSIYNYNNMNPNVVGSYLIYKIGDENFQQLLDDVFKKKARIEGDVFFLKNISAKKDDISIWSQFYATRYDYLRIAKAMLDDWQNDTCAGKYLKTIHERRINKGNWGGRPGTRVTLPEGYAGFFHTGYKGMGSRPVMGMDGYGGQTILIDFERGRIVATQAIHDNMMFPKPGGIDFKKISYEKIKNGKPSSKAKPPPEPVVDSQQIIKERNAAIETEKNAKQYWDDYYEAMDEKLYGKAQGILFGSSADGSILLSEDFENLDQRDIRVSDYGKNWFVKEDKDGN</sequence>
<feature type="non-terminal residue" evidence="2">
    <location>
        <position position="563"/>
    </location>
</feature>
<proteinExistence type="predicted"/>
<feature type="region of interest" description="Disordered" evidence="1">
    <location>
        <begin position="51"/>
        <end position="84"/>
    </location>
</feature>
<organism evidence="2">
    <name type="scientific">marine metagenome</name>
    <dbReference type="NCBI Taxonomy" id="408172"/>
    <lineage>
        <taxon>unclassified sequences</taxon>
        <taxon>metagenomes</taxon>
        <taxon>ecological metagenomes</taxon>
    </lineage>
</organism>
<reference evidence="2" key="1">
    <citation type="submission" date="2018-05" db="EMBL/GenBank/DDBJ databases">
        <authorList>
            <person name="Lanie J.A."/>
            <person name="Ng W.-L."/>
            <person name="Kazmierczak K.M."/>
            <person name="Andrzejewski T.M."/>
            <person name="Davidsen T.M."/>
            <person name="Wayne K.J."/>
            <person name="Tettelin H."/>
            <person name="Glass J.I."/>
            <person name="Rusch D."/>
            <person name="Podicherti R."/>
            <person name="Tsui H.-C.T."/>
            <person name="Winkler M.E."/>
        </authorList>
    </citation>
    <scope>NUCLEOTIDE SEQUENCE</scope>
</reference>
<dbReference type="SUPFAM" id="SSF56601">
    <property type="entry name" value="beta-lactamase/transpeptidase-like"/>
    <property type="match status" value="1"/>
</dbReference>
<evidence type="ECO:0008006" key="3">
    <source>
        <dbReference type="Google" id="ProtNLM"/>
    </source>
</evidence>
<dbReference type="InterPro" id="IPR012338">
    <property type="entry name" value="Beta-lactam/transpept-like"/>
</dbReference>
<evidence type="ECO:0000256" key="1">
    <source>
        <dbReference type="SAM" id="MobiDB-lite"/>
    </source>
</evidence>
<gene>
    <name evidence="2" type="ORF">METZ01_LOCUS193825</name>
</gene>